<evidence type="ECO:0000256" key="1">
    <source>
        <dbReference type="SAM" id="SignalP"/>
    </source>
</evidence>
<organism evidence="2 3">
    <name type="scientific">Roseateles asaccharophilus</name>
    <dbReference type="NCBI Taxonomy" id="582607"/>
    <lineage>
        <taxon>Bacteria</taxon>
        <taxon>Pseudomonadati</taxon>
        <taxon>Pseudomonadota</taxon>
        <taxon>Betaproteobacteria</taxon>
        <taxon>Burkholderiales</taxon>
        <taxon>Sphaerotilaceae</taxon>
        <taxon>Roseateles</taxon>
    </lineage>
</organism>
<feature type="chain" id="PRO_5046785494" evidence="1">
    <location>
        <begin position="24"/>
        <end position="134"/>
    </location>
</feature>
<dbReference type="Gene3D" id="3.30.70.1060">
    <property type="entry name" value="Dimeric alpha+beta barrel"/>
    <property type="match status" value="1"/>
</dbReference>
<evidence type="ECO:0000313" key="2">
    <source>
        <dbReference type="EMBL" id="MDR7333638.1"/>
    </source>
</evidence>
<evidence type="ECO:0000313" key="3">
    <source>
        <dbReference type="Proteomes" id="UP001180825"/>
    </source>
</evidence>
<dbReference type="RefSeq" id="WP_310329529.1">
    <property type="nucleotide sequence ID" value="NZ_JAVDXV010000005.1"/>
</dbReference>
<keyword evidence="3" id="KW-1185">Reference proteome</keyword>
<dbReference type="InterPro" id="IPR011008">
    <property type="entry name" value="Dimeric_a/b-barrel"/>
</dbReference>
<dbReference type="EMBL" id="JAVDXV010000005">
    <property type="protein sequence ID" value="MDR7333638.1"/>
    <property type="molecule type" value="Genomic_DNA"/>
</dbReference>
<accession>A0ABU2A8W0</accession>
<reference evidence="2 3" key="1">
    <citation type="submission" date="2023-07" db="EMBL/GenBank/DDBJ databases">
        <title>Sorghum-associated microbial communities from plants grown in Nebraska, USA.</title>
        <authorList>
            <person name="Schachtman D."/>
        </authorList>
    </citation>
    <scope>NUCLEOTIDE SEQUENCE [LARGE SCALE GENOMIC DNA]</scope>
    <source>
        <strain evidence="2 3">BE316</strain>
    </source>
</reference>
<keyword evidence="1" id="KW-0732">Signal</keyword>
<sequence length="134" mass="14605">MLPALSRRAWALLAAGLGLSARAQTPPAAEPAPLPLFAVQVRTGPRWDAAKPPTEQAFFREHSAHLKKLRDAGHIVVGARYADVGLLVVAAAEEATVRALMDEDPSMKAETLRFDVHPFNVFYGGTLLQRPRRT</sequence>
<comment type="caution">
    <text evidence="2">The sequence shown here is derived from an EMBL/GenBank/DDBJ whole genome shotgun (WGS) entry which is preliminary data.</text>
</comment>
<protein>
    <submittedName>
        <fullName evidence="2">Uncharacterized protein YciI</fullName>
    </submittedName>
</protein>
<name>A0ABU2A8W0_9BURK</name>
<dbReference type="SUPFAM" id="SSF54909">
    <property type="entry name" value="Dimeric alpha+beta barrel"/>
    <property type="match status" value="1"/>
</dbReference>
<dbReference type="Proteomes" id="UP001180825">
    <property type="component" value="Unassembled WGS sequence"/>
</dbReference>
<gene>
    <name evidence="2" type="ORF">J2X21_002780</name>
</gene>
<proteinExistence type="predicted"/>
<feature type="signal peptide" evidence="1">
    <location>
        <begin position="1"/>
        <end position="23"/>
    </location>
</feature>